<dbReference type="InterPro" id="IPR000086">
    <property type="entry name" value="NUDIX_hydrolase_dom"/>
</dbReference>
<dbReference type="Gene3D" id="3.90.79.10">
    <property type="entry name" value="Nucleoside Triphosphate Pyrophosphohydrolase"/>
    <property type="match status" value="1"/>
</dbReference>
<keyword evidence="1" id="KW-0378">Hydrolase</keyword>
<dbReference type="Pfam" id="PF00293">
    <property type="entry name" value="NUDIX"/>
    <property type="match status" value="1"/>
</dbReference>
<name>A0A9P4QCK3_9PEZI</name>
<dbReference type="SUPFAM" id="SSF55811">
    <property type="entry name" value="Nudix"/>
    <property type="match status" value="1"/>
</dbReference>
<keyword evidence="4" id="KW-1185">Reference proteome</keyword>
<dbReference type="PROSITE" id="PS51462">
    <property type="entry name" value="NUDIX"/>
    <property type="match status" value="1"/>
</dbReference>
<comment type="caution">
    <text evidence="3">The sequence shown here is derived from an EMBL/GenBank/DDBJ whole genome shotgun (WGS) entry which is preliminary data.</text>
</comment>
<feature type="domain" description="Nudix hydrolase" evidence="2">
    <location>
        <begin position="10"/>
        <end position="168"/>
    </location>
</feature>
<evidence type="ECO:0000313" key="4">
    <source>
        <dbReference type="Proteomes" id="UP000799441"/>
    </source>
</evidence>
<dbReference type="PANTHER" id="PTHR21340">
    <property type="entry name" value="DIADENOSINE 5,5-P1,P4-TETRAPHOSPHATE PYROPHOSPHOHYDROLASE MUTT"/>
    <property type="match status" value="1"/>
</dbReference>
<reference evidence="3" key="1">
    <citation type="journal article" date="2020" name="Stud. Mycol.">
        <title>101 Dothideomycetes genomes: a test case for predicting lifestyles and emergence of pathogens.</title>
        <authorList>
            <person name="Haridas S."/>
            <person name="Albert R."/>
            <person name="Binder M."/>
            <person name="Bloem J."/>
            <person name="Labutti K."/>
            <person name="Salamov A."/>
            <person name="Andreopoulos B."/>
            <person name="Baker S."/>
            <person name="Barry K."/>
            <person name="Bills G."/>
            <person name="Bluhm B."/>
            <person name="Cannon C."/>
            <person name="Castanera R."/>
            <person name="Culley D."/>
            <person name="Daum C."/>
            <person name="Ezra D."/>
            <person name="Gonzalez J."/>
            <person name="Henrissat B."/>
            <person name="Kuo A."/>
            <person name="Liang C."/>
            <person name="Lipzen A."/>
            <person name="Lutzoni F."/>
            <person name="Magnuson J."/>
            <person name="Mondo S."/>
            <person name="Nolan M."/>
            <person name="Ohm R."/>
            <person name="Pangilinan J."/>
            <person name="Park H.-J."/>
            <person name="Ramirez L."/>
            <person name="Alfaro M."/>
            <person name="Sun H."/>
            <person name="Tritt A."/>
            <person name="Yoshinaga Y."/>
            <person name="Zwiers L.-H."/>
            <person name="Turgeon B."/>
            <person name="Goodwin S."/>
            <person name="Spatafora J."/>
            <person name="Crous P."/>
            <person name="Grigoriev I."/>
        </authorList>
    </citation>
    <scope>NUCLEOTIDE SEQUENCE</scope>
    <source>
        <strain evidence="3">CBS 116435</strain>
    </source>
</reference>
<dbReference type="OrthoDB" id="10259236at2759"/>
<dbReference type="EMBL" id="MU003774">
    <property type="protein sequence ID" value="KAF2723909.1"/>
    <property type="molecule type" value="Genomic_DNA"/>
</dbReference>
<dbReference type="InterPro" id="IPR015797">
    <property type="entry name" value="NUDIX_hydrolase-like_dom_sf"/>
</dbReference>
<dbReference type="InterPro" id="IPR020084">
    <property type="entry name" value="NUDIX_hydrolase_CS"/>
</dbReference>
<accession>A0A9P4QCK3</accession>
<organism evidence="3 4">
    <name type="scientific">Polychaeton citri CBS 116435</name>
    <dbReference type="NCBI Taxonomy" id="1314669"/>
    <lineage>
        <taxon>Eukaryota</taxon>
        <taxon>Fungi</taxon>
        <taxon>Dikarya</taxon>
        <taxon>Ascomycota</taxon>
        <taxon>Pezizomycotina</taxon>
        <taxon>Dothideomycetes</taxon>
        <taxon>Dothideomycetidae</taxon>
        <taxon>Capnodiales</taxon>
        <taxon>Capnodiaceae</taxon>
        <taxon>Polychaeton</taxon>
    </lineage>
</organism>
<evidence type="ECO:0000259" key="2">
    <source>
        <dbReference type="PROSITE" id="PS51462"/>
    </source>
</evidence>
<dbReference type="Proteomes" id="UP000799441">
    <property type="component" value="Unassembled WGS sequence"/>
</dbReference>
<sequence>MDRSFNTSQHFTLSAGTCTLDVNRRKCLVVHCRKTGEFFLPKGRKDVSESLRSCALRETLEETGHHAYPLPLDVPTNATVGEVREAHLADGNCEPVAVTQRTIHNADGRQTRKIIFWYASQGDSTAEAVSNMKQEGEEDYEGVWVDCNDVSSTLTWDDDKGVADYVMNLAFNRSANATHGQ</sequence>
<protein>
    <recommendedName>
        <fullName evidence="2">Nudix hydrolase domain-containing protein</fullName>
    </recommendedName>
</protein>
<evidence type="ECO:0000256" key="1">
    <source>
        <dbReference type="ARBA" id="ARBA00022801"/>
    </source>
</evidence>
<evidence type="ECO:0000313" key="3">
    <source>
        <dbReference type="EMBL" id="KAF2723909.1"/>
    </source>
</evidence>
<dbReference type="PROSITE" id="PS00893">
    <property type="entry name" value="NUDIX_BOX"/>
    <property type="match status" value="1"/>
</dbReference>
<dbReference type="GO" id="GO:0004081">
    <property type="term" value="F:bis(5'-nucleosyl)-tetraphosphatase (asymmetrical) activity"/>
    <property type="evidence" value="ECO:0007669"/>
    <property type="project" value="TreeGrafter"/>
</dbReference>
<dbReference type="GO" id="GO:0006167">
    <property type="term" value="P:AMP biosynthetic process"/>
    <property type="evidence" value="ECO:0007669"/>
    <property type="project" value="TreeGrafter"/>
</dbReference>
<dbReference type="GO" id="GO:0006754">
    <property type="term" value="P:ATP biosynthetic process"/>
    <property type="evidence" value="ECO:0007669"/>
    <property type="project" value="TreeGrafter"/>
</dbReference>
<dbReference type="InterPro" id="IPR051325">
    <property type="entry name" value="Nudix_hydrolase_domain"/>
</dbReference>
<gene>
    <name evidence="3" type="ORF">K431DRAFT_301428</name>
</gene>
<proteinExistence type="predicted"/>
<dbReference type="PANTHER" id="PTHR21340:SF0">
    <property type="entry name" value="BIS(5'-NUCLEOSYL)-TETRAPHOSPHATASE [ASYMMETRICAL]"/>
    <property type="match status" value="1"/>
</dbReference>
<dbReference type="AlphaFoldDB" id="A0A9P4QCK3"/>